<organism evidence="1 2">
    <name type="scientific">Frateuria terrea</name>
    <dbReference type="NCBI Taxonomy" id="529704"/>
    <lineage>
        <taxon>Bacteria</taxon>
        <taxon>Pseudomonadati</taxon>
        <taxon>Pseudomonadota</taxon>
        <taxon>Gammaproteobacteria</taxon>
        <taxon>Lysobacterales</taxon>
        <taxon>Rhodanobacteraceae</taxon>
        <taxon>Frateuria</taxon>
    </lineage>
</organism>
<keyword evidence="2" id="KW-1185">Reference proteome</keyword>
<gene>
    <name evidence="1" type="ORF">SAMN04487997_2108</name>
</gene>
<evidence type="ECO:0000313" key="2">
    <source>
        <dbReference type="Proteomes" id="UP000199420"/>
    </source>
</evidence>
<sequence>MSSVVKVIEIISESPSSVEDAVQQGLERAARTLDGITGAWISETKVVTGPDGRITAWRVCMRVSFVLG</sequence>
<dbReference type="InterPro" id="IPR036694">
    <property type="entry name" value="Dodecin-like_sf"/>
</dbReference>
<dbReference type="Proteomes" id="UP000199420">
    <property type="component" value="Unassembled WGS sequence"/>
</dbReference>
<dbReference type="PANTHER" id="PTHR39324:SF1">
    <property type="entry name" value="CALCIUM DODECIN"/>
    <property type="match status" value="1"/>
</dbReference>
<dbReference type="Gene3D" id="3.30.1660.10">
    <property type="entry name" value="Flavin-binding protein dodecin"/>
    <property type="match status" value="1"/>
</dbReference>
<dbReference type="InterPro" id="IPR009923">
    <property type="entry name" value="Dodecin"/>
</dbReference>
<name>A0A1H6UPF9_9GAMM</name>
<dbReference type="AlphaFoldDB" id="A0A1H6UPF9"/>
<proteinExistence type="predicted"/>
<dbReference type="OrthoDB" id="9805449at2"/>
<dbReference type="PANTHER" id="PTHR39324">
    <property type="entry name" value="CALCIUM DODECIN"/>
    <property type="match status" value="1"/>
</dbReference>
<dbReference type="RefSeq" id="WP_091335775.1">
    <property type="nucleotide sequence ID" value="NZ_FNYC01000003.1"/>
</dbReference>
<protein>
    <recommendedName>
        <fullName evidence="3">Flavin-binding protein dodecin</fullName>
    </recommendedName>
</protein>
<evidence type="ECO:0000313" key="1">
    <source>
        <dbReference type="EMBL" id="SEI94138.1"/>
    </source>
</evidence>
<dbReference type="Pfam" id="PF07311">
    <property type="entry name" value="Dodecin"/>
    <property type="match status" value="1"/>
</dbReference>
<dbReference type="EMBL" id="FNYC01000003">
    <property type="protein sequence ID" value="SEI94138.1"/>
    <property type="molecule type" value="Genomic_DNA"/>
</dbReference>
<dbReference type="InterPro" id="IPR025543">
    <property type="entry name" value="Dodecin-like"/>
</dbReference>
<dbReference type="STRING" id="529704.SAMN02927913_1619"/>
<reference evidence="1 2" key="1">
    <citation type="submission" date="2016-10" db="EMBL/GenBank/DDBJ databases">
        <authorList>
            <person name="de Groot N.N."/>
        </authorList>
    </citation>
    <scope>NUCLEOTIDE SEQUENCE [LARGE SCALE GENOMIC DNA]</scope>
    <source>
        <strain evidence="1 2">DSM 26515</strain>
    </source>
</reference>
<accession>A0A1H6UPF9</accession>
<evidence type="ECO:0008006" key="3">
    <source>
        <dbReference type="Google" id="ProtNLM"/>
    </source>
</evidence>
<dbReference type="SUPFAM" id="SSF89807">
    <property type="entry name" value="Dodecin-like"/>
    <property type="match status" value="1"/>
</dbReference>